<evidence type="ECO:0000313" key="3">
    <source>
        <dbReference type="EMBL" id="OAO12474.1"/>
    </source>
</evidence>
<dbReference type="OrthoDB" id="5954366at2759"/>
<keyword evidence="4" id="KW-1185">Reference proteome</keyword>
<keyword evidence="2" id="KW-0812">Transmembrane</keyword>
<evidence type="ECO:0000256" key="2">
    <source>
        <dbReference type="SAM" id="Phobius"/>
    </source>
</evidence>
<dbReference type="AlphaFoldDB" id="A0A196S911"/>
<comment type="caution">
    <text evidence="3">The sequence shown here is derived from an EMBL/GenBank/DDBJ whole genome shotgun (WGS) entry which is preliminary data.</text>
</comment>
<keyword evidence="2" id="KW-0472">Membrane</keyword>
<protein>
    <submittedName>
        <fullName evidence="3">Uncharacterized protein</fullName>
    </submittedName>
</protein>
<proteinExistence type="predicted"/>
<feature type="compositionally biased region" description="Basic and acidic residues" evidence="1">
    <location>
        <begin position="24"/>
        <end position="36"/>
    </location>
</feature>
<feature type="compositionally biased region" description="Basic residues" evidence="1">
    <location>
        <begin position="37"/>
        <end position="51"/>
    </location>
</feature>
<dbReference type="Gene3D" id="3.80.10.10">
    <property type="entry name" value="Ribonuclease Inhibitor"/>
    <property type="match status" value="1"/>
</dbReference>
<gene>
    <name evidence="3" type="ORF">AV274_5829</name>
</gene>
<accession>A0A196S911</accession>
<dbReference type="EMBL" id="LXWW01000543">
    <property type="protein sequence ID" value="OAO12474.1"/>
    <property type="molecule type" value="Genomic_DNA"/>
</dbReference>
<sequence>MSTQKSDKKEDLLPMSLDESYPEEEVKTKRDHSKRETIKRKKSKHSAKGKKRESSCGRRPCVLLLVVACVVALCYGGFLIYKWSSRSTCNVFGVSYPKDQQGLDHLTTCQRLTSVIISGDAFSSVIFPADGFNTVTSLTIQNVPKATQIMFGDNSFQKLTSIKLKGVDGVEMFRIGKDSFTVLPKLVLSNFPALKSVIIGERSLNEAHFELSYSPVQDLTINENAFSASSQFILVDLPALSSMQFHGNNFAKAHTFNVANLPALTDFTADYKCFRQAEVLFANDPKLAHIRLGTGAMQEGTLTLEARGAEEAR</sequence>
<feature type="transmembrane region" description="Helical" evidence="2">
    <location>
        <begin position="61"/>
        <end position="81"/>
    </location>
</feature>
<dbReference type="Proteomes" id="UP000078348">
    <property type="component" value="Unassembled WGS sequence"/>
</dbReference>
<feature type="region of interest" description="Disordered" evidence="1">
    <location>
        <begin position="1"/>
        <end position="54"/>
    </location>
</feature>
<feature type="compositionally biased region" description="Basic and acidic residues" evidence="1">
    <location>
        <begin position="1"/>
        <end position="12"/>
    </location>
</feature>
<keyword evidence="2" id="KW-1133">Transmembrane helix</keyword>
<name>A0A196S911_BLAHN</name>
<evidence type="ECO:0000256" key="1">
    <source>
        <dbReference type="SAM" id="MobiDB-lite"/>
    </source>
</evidence>
<dbReference type="InterPro" id="IPR032675">
    <property type="entry name" value="LRR_dom_sf"/>
</dbReference>
<dbReference type="SUPFAM" id="SSF52058">
    <property type="entry name" value="L domain-like"/>
    <property type="match status" value="1"/>
</dbReference>
<evidence type="ECO:0000313" key="4">
    <source>
        <dbReference type="Proteomes" id="UP000078348"/>
    </source>
</evidence>
<organism evidence="3 4">
    <name type="scientific">Blastocystis sp. subtype 1 (strain ATCC 50177 / NandII)</name>
    <dbReference type="NCBI Taxonomy" id="478820"/>
    <lineage>
        <taxon>Eukaryota</taxon>
        <taxon>Sar</taxon>
        <taxon>Stramenopiles</taxon>
        <taxon>Bigyra</taxon>
        <taxon>Opalozoa</taxon>
        <taxon>Opalinata</taxon>
        <taxon>Blastocystidae</taxon>
        <taxon>Blastocystis</taxon>
    </lineage>
</organism>
<reference evidence="3 4" key="1">
    <citation type="submission" date="2016-05" db="EMBL/GenBank/DDBJ databases">
        <title>Nuclear genome of Blastocystis sp. subtype 1 NandII.</title>
        <authorList>
            <person name="Gentekaki E."/>
            <person name="Curtis B."/>
            <person name="Stairs C."/>
            <person name="Eme L."/>
            <person name="Herman E."/>
            <person name="Klimes V."/>
            <person name="Arias M.C."/>
            <person name="Elias M."/>
            <person name="Hilliou F."/>
            <person name="Klute M."/>
            <person name="Malik S.-B."/>
            <person name="Pightling A."/>
            <person name="Rachubinski R."/>
            <person name="Salas D."/>
            <person name="Schlacht A."/>
            <person name="Suga H."/>
            <person name="Archibald J."/>
            <person name="Ball S.G."/>
            <person name="Clark G."/>
            <person name="Dacks J."/>
            <person name="Van Der Giezen M."/>
            <person name="Tsaousis A."/>
            <person name="Roger A."/>
        </authorList>
    </citation>
    <scope>NUCLEOTIDE SEQUENCE [LARGE SCALE GENOMIC DNA]</scope>
    <source>
        <strain evidence="4">ATCC 50177 / NandII</strain>
    </source>
</reference>